<dbReference type="STRING" id="469381.Dpep_2038"/>
<dbReference type="Gene3D" id="3.40.50.720">
    <property type="entry name" value="NAD(P)-binding Rossmann-like Domain"/>
    <property type="match status" value="1"/>
</dbReference>
<feature type="domain" description="RCK C-terminal" evidence="2">
    <location>
        <begin position="141"/>
        <end position="223"/>
    </location>
</feature>
<dbReference type="PANTHER" id="PTHR43833">
    <property type="entry name" value="POTASSIUM CHANNEL PROTEIN 2-RELATED-RELATED"/>
    <property type="match status" value="1"/>
</dbReference>
<dbReference type="GO" id="GO:0008324">
    <property type="term" value="F:monoatomic cation transmembrane transporter activity"/>
    <property type="evidence" value="ECO:0007669"/>
    <property type="project" value="InterPro"/>
</dbReference>
<dbReference type="InterPro" id="IPR003148">
    <property type="entry name" value="RCK_N"/>
</dbReference>
<name>D2Z2P9_9BACT</name>
<dbReference type="InterPro" id="IPR006037">
    <property type="entry name" value="RCK_C"/>
</dbReference>
<dbReference type="Proteomes" id="UP000006427">
    <property type="component" value="Unassembled WGS sequence"/>
</dbReference>
<dbReference type="OrthoDB" id="9776294at2"/>
<evidence type="ECO:0000313" key="4">
    <source>
        <dbReference type="Proteomes" id="UP000006427"/>
    </source>
</evidence>
<dbReference type="Pfam" id="PF02254">
    <property type="entry name" value="TrkA_N"/>
    <property type="match status" value="1"/>
</dbReference>
<dbReference type="SUPFAM" id="SSF116726">
    <property type="entry name" value="TrkA C-terminal domain-like"/>
    <property type="match status" value="1"/>
</dbReference>
<comment type="caution">
    <text evidence="3">The sequence shown here is derived from an EMBL/GenBank/DDBJ whole genome shotgun (WGS) entry which is preliminary data.</text>
</comment>
<dbReference type="PROSITE" id="PS51201">
    <property type="entry name" value="RCK_N"/>
    <property type="match status" value="1"/>
</dbReference>
<dbReference type="InterPro" id="IPR036291">
    <property type="entry name" value="NAD(P)-bd_dom_sf"/>
</dbReference>
<dbReference type="InterPro" id="IPR036721">
    <property type="entry name" value="RCK_C_sf"/>
</dbReference>
<proteinExistence type="predicted"/>
<dbReference type="RefSeq" id="WP_005661869.1">
    <property type="nucleotide sequence ID" value="NZ_ABTR02000001.1"/>
</dbReference>
<evidence type="ECO:0000259" key="2">
    <source>
        <dbReference type="PROSITE" id="PS51202"/>
    </source>
</evidence>
<dbReference type="eggNOG" id="COG0569">
    <property type="taxonomic scope" value="Bacteria"/>
</dbReference>
<reference evidence="3 4" key="1">
    <citation type="journal article" date="2010" name="Stand. Genomic Sci.">
        <title>Permanent draft genome sequence of Dethiosulfovibrio peptidovorans type strain (SEBR 4207).</title>
        <authorList>
            <person name="Labutti K."/>
            <person name="Mayilraj S."/>
            <person name="Clum A."/>
            <person name="Lucas S."/>
            <person name="Glavina Del Rio T."/>
            <person name="Nolan M."/>
            <person name="Tice H."/>
            <person name="Cheng J.F."/>
            <person name="Pitluck S."/>
            <person name="Liolios K."/>
            <person name="Ivanova N."/>
            <person name="Mavromatis K."/>
            <person name="Mikhailova N."/>
            <person name="Pati A."/>
            <person name="Goodwin L."/>
            <person name="Chen A."/>
            <person name="Palaniappan K."/>
            <person name="Land M."/>
            <person name="Hauser L."/>
            <person name="Chang Y.J."/>
            <person name="Jeffries C.D."/>
            <person name="Rohde M."/>
            <person name="Spring S."/>
            <person name="Goker M."/>
            <person name="Woyke T."/>
            <person name="Bristow J."/>
            <person name="Eisen J.A."/>
            <person name="Markowitz V."/>
            <person name="Hugenholtz P."/>
            <person name="Kyrpides N.C."/>
            <person name="Klenk H.P."/>
            <person name="Lapidus A."/>
        </authorList>
    </citation>
    <scope>NUCLEOTIDE SEQUENCE [LARGE SCALE GENOMIC DNA]</scope>
    <source>
        <strain evidence="3 4">DSM 11002</strain>
    </source>
</reference>
<accession>D2Z2P9</accession>
<dbReference type="PaxDb" id="469381-Dpep_2038"/>
<evidence type="ECO:0000313" key="3">
    <source>
        <dbReference type="EMBL" id="EFC92062.1"/>
    </source>
</evidence>
<evidence type="ECO:0000259" key="1">
    <source>
        <dbReference type="PROSITE" id="PS51201"/>
    </source>
</evidence>
<dbReference type="PROSITE" id="PS51202">
    <property type="entry name" value="RCK_C"/>
    <property type="match status" value="1"/>
</dbReference>
<gene>
    <name evidence="3" type="ORF">Dpep_2038</name>
</gene>
<sequence>MARETKMYFVVGLGRFGLSLCERLVALEQRVVAVDMDPDKVAEVADTVDYAAELDASDEEALIKVGAKEADVAVVAIGENVEASILTTAILKGLGIDRLVSRAQTALHARVLARVGADRVIFPEKDMGVRLAEQFVNPWLSNFSQIPGNGYIVGELRPLPDMVGKSLIELNFRSSYGASILLLERDDAKMMPGPDSVIREGDKLMLVGDRERLADWVDKLEKINSEREV</sequence>
<keyword evidence="4" id="KW-1185">Reference proteome</keyword>
<dbReference type="GO" id="GO:0006813">
    <property type="term" value="P:potassium ion transport"/>
    <property type="evidence" value="ECO:0007669"/>
    <property type="project" value="InterPro"/>
</dbReference>
<dbReference type="PANTHER" id="PTHR43833:SF7">
    <property type="entry name" value="KTR SYSTEM POTASSIUM UPTAKE PROTEIN C"/>
    <property type="match status" value="1"/>
</dbReference>
<dbReference type="InterPro" id="IPR050721">
    <property type="entry name" value="Trk_Ktr_HKT_K-transport"/>
</dbReference>
<protein>
    <submittedName>
        <fullName evidence="3">TrkA-N domain protein</fullName>
    </submittedName>
</protein>
<dbReference type="EMBL" id="ABTR02000001">
    <property type="protein sequence ID" value="EFC92062.1"/>
    <property type="molecule type" value="Genomic_DNA"/>
</dbReference>
<dbReference type="Pfam" id="PF02080">
    <property type="entry name" value="TrkA_C"/>
    <property type="match status" value="1"/>
</dbReference>
<organism evidence="3 4">
    <name type="scientific">Dethiosulfovibrio peptidovorans DSM 11002</name>
    <dbReference type="NCBI Taxonomy" id="469381"/>
    <lineage>
        <taxon>Bacteria</taxon>
        <taxon>Thermotogati</taxon>
        <taxon>Synergistota</taxon>
        <taxon>Synergistia</taxon>
        <taxon>Synergistales</taxon>
        <taxon>Dethiosulfovibrionaceae</taxon>
        <taxon>Dethiosulfovibrio</taxon>
    </lineage>
</organism>
<dbReference type="SUPFAM" id="SSF51735">
    <property type="entry name" value="NAD(P)-binding Rossmann-fold domains"/>
    <property type="match status" value="1"/>
</dbReference>
<dbReference type="AlphaFoldDB" id="D2Z2P9"/>
<dbReference type="Gene3D" id="3.30.70.1450">
    <property type="entry name" value="Regulator of K+ conductance, C-terminal domain"/>
    <property type="match status" value="1"/>
</dbReference>
<feature type="domain" description="RCK N-terminal" evidence="1">
    <location>
        <begin position="5"/>
        <end position="121"/>
    </location>
</feature>